<comment type="similarity">
    <text evidence="2">Belongs to the drug/metabolite transporter (DMT) superfamily. 10 TMS drug/metabolite exporter (DME) (TC 2.A.7.3) family.</text>
</comment>
<evidence type="ECO:0000256" key="1">
    <source>
        <dbReference type="ARBA" id="ARBA00004141"/>
    </source>
</evidence>
<evidence type="ECO:0000256" key="5">
    <source>
        <dbReference type="ARBA" id="ARBA00023136"/>
    </source>
</evidence>
<dbReference type="SUPFAM" id="SSF103481">
    <property type="entry name" value="Multidrug resistance efflux transporter EmrE"/>
    <property type="match status" value="2"/>
</dbReference>
<dbReference type="PANTHER" id="PTHR22911:SF6">
    <property type="entry name" value="SOLUTE CARRIER FAMILY 35 MEMBER G1"/>
    <property type="match status" value="1"/>
</dbReference>
<dbReference type="Proteomes" id="UP001243009">
    <property type="component" value="Unassembled WGS sequence"/>
</dbReference>
<dbReference type="InterPro" id="IPR000620">
    <property type="entry name" value="EamA_dom"/>
</dbReference>
<feature type="transmembrane region" description="Helical" evidence="7">
    <location>
        <begin position="179"/>
        <end position="197"/>
    </location>
</feature>
<evidence type="ECO:0000256" key="2">
    <source>
        <dbReference type="ARBA" id="ARBA00009853"/>
    </source>
</evidence>
<gene>
    <name evidence="9" type="ORF">Q7A36_02360</name>
</gene>
<evidence type="ECO:0000259" key="8">
    <source>
        <dbReference type="Pfam" id="PF00892"/>
    </source>
</evidence>
<dbReference type="InterPro" id="IPR037185">
    <property type="entry name" value="EmrE-like"/>
</dbReference>
<evidence type="ECO:0000256" key="3">
    <source>
        <dbReference type="ARBA" id="ARBA00022692"/>
    </source>
</evidence>
<accession>A0ABT9DTE5</accession>
<feature type="domain" description="EamA" evidence="8">
    <location>
        <begin position="39"/>
        <end position="169"/>
    </location>
</feature>
<keyword evidence="10" id="KW-1185">Reference proteome</keyword>
<dbReference type="PANTHER" id="PTHR22911">
    <property type="entry name" value="ACYL-MALONYL CONDENSING ENZYME-RELATED"/>
    <property type="match status" value="1"/>
</dbReference>
<keyword evidence="5 7" id="KW-0472">Membrane</keyword>
<comment type="caution">
    <text evidence="9">The sequence shown here is derived from an EMBL/GenBank/DDBJ whole genome shotgun (WGS) entry which is preliminary data.</text>
</comment>
<name>A0ABT9DTE5_9PROT</name>
<feature type="transmembrane region" description="Helical" evidence="7">
    <location>
        <begin position="153"/>
        <end position="173"/>
    </location>
</feature>
<dbReference type="Pfam" id="PF00892">
    <property type="entry name" value="EamA"/>
    <property type="match status" value="2"/>
</dbReference>
<feature type="transmembrane region" description="Helical" evidence="7">
    <location>
        <begin position="39"/>
        <end position="59"/>
    </location>
</feature>
<feature type="transmembrane region" description="Helical" evidence="7">
    <location>
        <begin position="71"/>
        <end position="90"/>
    </location>
</feature>
<keyword evidence="3 7" id="KW-0812">Transmembrane</keyword>
<evidence type="ECO:0000256" key="6">
    <source>
        <dbReference type="SAM" id="MobiDB-lite"/>
    </source>
</evidence>
<dbReference type="RefSeq" id="WP_305102041.1">
    <property type="nucleotide sequence ID" value="NZ_JAUTWS010000002.1"/>
</dbReference>
<feature type="transmembrane region" description="Helical" evidence="7">
    <location>
        <begin position="209"/>
        <end position="230"/>
    </location>
</feature>
<protein>
    <submittedName>
        <fullName evidence="9">DMT family transporter</fullName>
    </submittedName>
</protein>
<feature type="compositionally biased region" description="Low complexity" evidence="6">
    <location>
        <begin position="1"/>
        <end position="16"/>
    </location>
</feature>
<feature type="domain" description="EamA" evidence="8">
    <location>
        <begin position="181"/>
        <end position="308"/>
    </location>
</feature>
<evidence type="ECO:0000313" key="9">
    <source>
        <dbReference type="EMBL" id="MDO9707169.1"/>
    </source>
</evidence>
<evidence type="ECO:0000313" key="10">
    <source>
        <dbReference type="Proteomes" id="UP001243009"/>
    </source>
</evidence>
<comment type="subcellular location">
    <subcellularLocation>
        <location evidence="1">Membrane</location>
        <topology evidence="1">Multi-pass membrane protein</topology>
    </subcellularLocation>
</comment>
<reference evidence="9 10" key="1">
    <citation type="submission" date="2023-08" db="EMBL/GenBank/DDBJ databases">
        <title>The draft genome sequence of Paracraurococcus sp. LOR1-02.</title>
        <authorList>
            <person name="Kingkaew E."/>
            <person name="Tanasupawat S."/>
        </authorList>
    </citation>
    <scope>NUCLEOTIDE SEQUENCE [LARGE SCALE GENOMIC DNA]</scope>
    <source>
        <strain evidence="9 10">LOR1-02</strain>
    </source>
</reference>
<keyword evidence="4 7" id="KW-1133">Transmembrane helix</keyword>
<organism evidence="9 10">
    <name type="scientific">Paracraurococcus lichenis</name>
    <dbReference type="NCBI Taxonomy" id="3064888"/>
    <lineage>
        <taxon>Bacteria</taxon>
        <taxon>Pseudomonadati</taxon>
        <taxon>Pseudomonadota</taxon>
        <taxon>Alphaproteobacteria</taxon>
        <taxon>Acetobacterales</taxon>
        <taxon>Roseomonadaceae</taxon>
        <taxon>Paracraurococcus</taxon>
    </lineage>
</organism>
<feature type="region of interest" description="Disordered" evidence="6">
    <location>
        <begin position="1"/>
        <end position="31"/>
    </location>
</feature>
<evidence type="ECO:0000256" key="4">
    <source>
        <dbReference type="ARBA" id="ARBA00022989"/>
    </source>
</evidence>
<feature type="transmembrane region" description="Helical" evidence="7">
    <location>
        <begin position="128"/>
        <end position="146"/>
    </location>
</feature>
<dbReference type="EMBL" id="JAUTWS010000002">
    <property type="protein sequence ID" value="MDO9707169.1"/>
    <property type="molecule type" value="Genomic_DNA"/>
</dbReference>
<evidence type="ECO:0000256" key="7">
    <source>
        <dbReference type="SAM" id="Phobius"/>
    </source>
</evidence>
<feature type="transmembrane region" description="Helical" evidence="7">
    <location>
        <begin position="102"/>
        <end position="122"/>
    </location>
</feature>
<sequence length="317" mass="33853">MTALRPHPRPAAAEAADPIRPRAATEGRNGGAGGNVPRAMLWMLASGPLFTCLNALLRTLAQQLDPFVAQFLRYGAGLLVMLPFIWRAGLAAYRPKGLGGQLWRGAVHTGGLMLWFVAVPHVPLAEMVALGFTTPLFIMLGAILFLRERLVLARWVAALVGFAGVLVVVSPGLGGGGNPYALVMLASSPLFAASFFITKALTKRDTPAVIVAWQAIGVTAFTMPLALWSWTWPTPLQWALFLLAGALGSAGHFCLTRGYALADISATQPVKFLELIWASAMGFAVWGDIPGRTTLLGGAVIFAATTWIARREARARR</sequence>
<feature type="transmembrane region" description="Helical" evidence="7">
    <location>
        <begin position="293"/>
        <end position="309"/>
    </location>
</feature>
<proteinExistence type="inferred from homology"/>